<feature type="compositionally biased region" description="Basic and acidic residues" evidence="10">
    <location>
        <begin position="742"/>
        <end position="755"/>
    </location>
</feature>
<feature type="compositionally biased region" description="Basic and acidic residues" evidence="10">
    <location>
        <begin position="880"/>
        <end position="892"/>
    </location>
</feature>
<dbReference type="GO" id="GO:0004674">
    <property type="term" value="F:protein serine/threonine kinase activity"/>
    <property type="evidence" value="ECO:0007669"/>
    <property type="project" value="UniProtKB-KW"/>
</dbReference>
<dbReference type="FunFam" id="1.10.510.10:FF:000571">
    <property type="entry name" value="Maternal embryonic leucine zipper kinase"/>
    <property type="match status" value="1"/>
</dbReference>
<dbReference type="InterPro" id="IPR017441">
    <property type="entry name" value="Protein_kinase_ATP_BS"/>
</dbReference>
<feature type="compositionally biased region" description="Basic and acidic residues" evidence="10">
    <location>
        <begin position="450"/>
        <end position="463"/>
    </location>
</feature>
<keyword evidence="5 8" id="KW-0547">Nucleotide-binding</keyword>
<dbReference type="PROSITE" id="PS50011">
    <property type="entry name" value="PROTEIN_KINASE_DOM"/>
    <property type="match status" value="1"/>
</dbReference>
<organism evidence="13 14">
    <name type="scientific">Euplotes crassus</name>
    <dbReference type="NCBI Taxonomy" id="5936"/>
    <lineage>
        <taxon>Eukaryota</taxon>
        <taxon>Sar</taxon>
        <taxon>Alveolata</taxon>
        <taxon>Ciliophora</taxon>
        <taxon>Intramacronucleata</taxon>
        <taxon>Spirotrichea</taxon>
        <taxon>Hypotrichia</taxon>
        <taxon>Euplotida</taxon>
        <taxon>Euplotidae</taxon>
        <taxon>Moneuplotes</taxon>
    </lineage>
</organism>
<dbReference type="InterPro" id="IPR033695">
    <property type="entry name" value="POLO_box_2"/>
</dbReference>
<proteinExistence type="inferred from homology"/>
<evidence type="ECO:0000256" key="1">
    <source>
        <dbReference type="ARBA" id="ARBA00011245"/>
    </source>
</evidence>
<evidence type="ECO:0000256" key="2">
    <source>
        <dbReference type="ARBA" id="ARBA00022527"/>
    </source>
</evidence>
<keyword evidence="3 9" id="KW-0808">Transferase</keyword>
<keyword evidence="6 9" id="KW-0418">Kinase</keyword>
<dbReference type="PANTHER" id="PTHR24345">
    <property type="entry name" value="SERINE/THREONINE-PROTEIN KINASE PLK"/>
    <property type="match status" value="1"/>
</dbReference>
<dbReference type="InterPro" id="IPR000719">
    <property type="entry name" value="Prot_kinase_dom"/>
</dbReference>
<feature type="compositionally biased region" description="Basic and acidic residues" evidence="10">
    <location>
        <begin position="359"/>
        <end position="375"/>
    </location>
</feature>
<comment type="caution">
    <text evidence="13">The sequence shown here is derived from an EMBL/GenBank/DDBJ whole genome shotgun (WGS) entry which is preliminary data.</text>
</comment>
<dbReference type="Pfam" id="PF00659">
    <property type="entry name" value="POLO_box"/>
    <property type="match status" value="2"/>
</dbReference>
<dbReference type="InterPro" id="IPR000959">
    <property type="entry name" value="POLO_box_dom"/>
</dbReference>
<keyword evidence="14" id="KW-1185">Reference proteome</keyword>
<evidence type="ECO:0000313" key="14">
    <source>
        <dbReference type="Proteomes" id="UP001295684"/>
    </source>
</evidence>
<feature type="domain" description="POLO box" evidence="12">
    <location>
        <begin position="487"/>
        <end position="573"/>
    </location>
</feature>
<accession>A0AAD2D7I2</accession>
<gene>
    <name evidence="13" type="ORF">ECRASSUSDP1_LOCUS23843</name>
</gene>
<dbReference type="Proteomes" id="UP001295684">
    <property type="component" value="Unassembled WGS sequence"/>
</dbReference>
<evidence type="ECO:0000256" key="8">
    <source>
        <dbReference type="PROSITE-ProRule" id="PRU10141"/>
    </source>
</evidence>
<comment type="catalytic activity">
    <reaction evidence="9">
        <text>L-threonyl-[protein] + ATP = O-phospho-L-threonyl-[protein] + ADP + H(+)</text>
        <dbReference type="Rhea" id="RHEA:46608"/>
        <dbReference type="Rhea" id="RHEA-COMP:11060"/>
        <dbReference type="Rhea" id="RHEA-COMP:11605"/>
        <dbReference type="ChEBI" id="CHEBI:15378"/>
        <dbReference type="ChEBI" id="CHEBI:30013"/>
        <dbReference type="ChEBI" id="CHEBI:30616"/>
        <dbReference type="ChEBI" id="CHEBI:61977"/>
        <dbReference type="ChEBI" id="CHEBI:456216"/>
        <dbReference type="EC" id="2.7.11.21"/>
    </reaction>
</comment>
<dbReference type="EMBL" id="CAMPGE010024542">
    <property type="protein sequence ID" value="CAI2382371.1"/>
    <property type="molecule type" value="Genomic_DNA"/>
</dbReference>
<dbReference type="CDD" id="cd14099">
    <property type="entry name" value="STKc_PLK"/>
    <property type="match status" value="1"/>
</dbReference>
<feature type="compositionally biased region" description="Basic residues" evidence="10">
    <location>
        <begin position="783"/>
        <end position="793"/>
    </location>
</feature>
<feature type="region of interest" description="Disordered" evidence="10">
    <location>
        <begin position="353"/>
        <end position="375"/>
    </location>
</feature>
<keyword evidence="4" id="KW-0677">Repeat</keyword>
<comment type="subunit">
    <text evidence="1">Monomer.</text>
</comment>
<dbReference type="PANTHER" id="PTHR24345:SF0">
    <property type="entry name" value="CELL CYCLE SERINE_THREONINE-PROTEIN KINASE CDC5_MSD2"/>
    <property type="match status" value="1"/>
</dbReference>
<sequence length="913" mass="104508">MPVDLPSPIDSQIVIETYTDSTGTECQKRYRKGNFLGKGGFAKCYELTDLESNIKYAAKWITKASLSKPRAKQKLKSEIQIHRSLEHQHVVKFHHHFEDKYNIYILLEICKNKSLNDLVKRRKRLKEVEAKCYIAQIISGMKYMNNRNVIHRDLKLGNLFLNEKMEVKIGDFGLAAKVVFDGEKKRTICGTPNYIAPEVLSSRVGHSYEVDLWSLGVITFTMLFGRPPFETRDVKLTYRKIKSNNYSFPSHVIVSDESKDFIKSLLKTDPKSRLGLDKIMDHEFLQNYPELLPASTLSCPPSRSYISQFVCSGDTAPKPGNSPCKAPNAKDIATFECDLADNEDAQIMSNRQASLQSHRRMESQDRFIKTSRPKEAMSNERDYVLKTERGLIKRNFQLETPSKKSPARNANYCKINLTKGENSQDKVSTKNNLARRKSGYLEGSPCSKNYKTERGEKLHESGSKKTKSSISIQKASRLGPEACGKILIAKWIDYSSKYGVGYKLSSGVYGVLFNDSTKIVLSKDEYQFYYLKREISSKNIDDSYIPVYNFSSYPDELKKKVILTQHFISYLLGQKFIPASSKPANFEEDFGYTSDHVFLKKISLENKAILFRLNNKMIQIIFLDKSELISGSDNGHVTFITSKGEVKKTTVLSDMKGFASLESTDPSLFKRLNYAKGMLMNLIHPKKPEGAKTAKAREKIFLRSETKENKLMFSRKNSRYKNSENNSSERCIDFYSNQNYDSRPRDSSNRDEKYDKIGKIVRGAADEIRKKLSSYNTYDHTKSDHRRLSYKKSLKSEEKEPNGLGRSPNGKRIVSIPRANFALNTQRTSDRKVRPNSRYQQKGGLLPSKTPKIDFKLSQNNSRYGRDDSQKGYHSNRGHSGTDYRSFKREQRLDTKCGTNRVLSGAGYYNSRR</sequence>
<dbReference type="SMART" id="SM00220">
    <property type="entry name" value="S_TKc"/>
    <property type="match status" value="1"/>
</dbReference>
<dbReference type="PROSITE" id="PS00107">
    <property type="entry name" value="PROTEIN_KINASE_ATP"/>
    <property type="match status" value="1"/>
</dbReference>
<feature type="region of interest" description="Disordered" evidence="10">
    <location>
        <begin position="777"/>
        <end position="892"/>
    </location>
</feature>
<dbReference type="SUPFAM" id="SSF82615">
    <property type="entry name" value="Polo-box domain"/>
    <property type="match status" value="2"/>
</dbReference>
<feature type="binding site" evidence="8">
    <location>
        <position position="59"/>
    </location>
    <ligand>
        <name>ATP</name>
        <dbReference type="ChEBI" id="CHEBI:30616"/>
    </ligand>
</feature>
<keyword evidence="7 8" id="KW-0067">ATP-binding</keyword>
<dbReference type="InterPro" id="IPR011009">
    <property type="entry name" value="Kinase-like_dom_sf"/>
</dbReference>
<evidence type="ECO:0000256" key="3">
    <source>
        <dbReference type="ARBA" id="ARBA00022679"/>
    </source>
</evidence>
<dbReference type="InterPro" id="IPR008271">
    <property type="entry name" value="Ser/Thr_kinase_AS"/>
</dbReference>
<dbReference type="GO" id="GO:0005524">
    <property type="term" value="F:ATP binding"/>
    <property type="evidence" value="ECO:0007669"/>
    <property type="project" value="UniProtKB-UniRule"/>
</dbReference>
<dbReference type="Gene3D" id="1.10.510.10">
    <property type="entry name" value="Transferase(Phosphotransferase) domain 1"/>
    <property type="match status" value="1"/>
</dbReference>
<evidence type="ECO:0000256" key="5">
    <source>
        <dbReference type="ARBA" id="ARBA00022741"/>
    </source>
</evidence>
<feature type="region of interest" description="Disordered" evidence="10">
    <location>
        <begin position="735"/>
        <end position="755"/>
    </location>
</feature>
<dbReference type="Gene3D" id="3.30.1120.30">
    <property type="entry name" value="POLO box domain"/>
    <property type="match status" value="2"/>
</dbReference>
<dbReference type="CDD" id="cd13118">
    <property type="entry name" value="POLO_box_1"/>
    <property type="match status" value="1"/>
</dbReference>
<dbReference type="PROSITE" id="PS50078">
    <property type="entry name" value="POLO_BOX"/>
    <property type="match status" value="2"/>
</dbReference>
<dbReference type="CDD" id="cd13117">
    <property type="entry name" value="POLO_box_2"/>
    <property type="match status" value="1"/>
</dbReference>
<evidence type="ECO:0000313" key="13">
    <source>
        <dbReference type="EMBL" id="CAI2382371.1"/>
    </source>
</evidence>
<feature type="region of interest" description="Disordered" evidence="10">
    <location>
        <begin position="441"/>
        <end position="468"/>
    </location>
</feature>
<keyword evidence="2 9" id="KW-0723">Serine/threonine-protein kinase</keyword>
<dbReference type="Pfam" id="PF00069">
    <property type="entry name" value="Pkinase"/>
    <property type="match status" value="1"/>
</dbReference>
<reference evidence="13" key="1">
    <citation type="submission" date="2023-07" db="EMBL/GenBank/DDBJ databases">
        <authorList>
            <consortium name="AG Swart"/>
            <person name="Singh M."/>
            <person name="Singh A."/>
            <person name="Seah K."/>
            <person name="Emmerich C."/>
        </authorList>
    </citation>
    <scope>NUCLEOTIDE SEQUENCE</scope>
    <source>
        <strain evidence="13">DP1</strain>
    </source>
</reference>
<evidence type="ECO:0000256" key="9">
    <source>
        <dbReference type="RuleBase" id="RU361162"/>
    </source>
</evidence>
<feature type="domain" description="Protein kinase" evidence="11">
    <location>
        <begin position="30"/>
        <end position="285"/>
    </location>
</feature>
<evidence type="ECO:0000256" key="6">
    <source>
        <dbReference type="ARBA" id="ARBA00022777"/>
    </source>
</evidence>
<dbReference type="InterPro" id="IPR036947">
    <property type="entry name" value="POLO_box_dom_sf"/>
</dbReference>
<protein>
    <recommendedName>
        <fullName evidence="9">Serine/threonine-protein kinase PLK</fullName>
        <ecNumber evidence="9">2.7.11.21</ecNumber>
    </recommendedName>
    <alternativeName>
        <fullName evidence="9">Polo-like kinase</fullName>
    </alternativeName>
</protein>
<evidence type="ECO:0000259" key="12">
    <source>
        <dbReference type="PROSITE" id="PS50078"/>
    </source>
</evidence>
<dbReference type="SUPFAM" id="SSF56112">
    <property type="entry name" value="Protein kinase-like (PK-like)"/>
    <property type="match status" value="1"/>
</dbReference>
<evidence type="ECO:0000256" key="10">
    <source>
        <dbReference type="SAM" id="MobiDB-lite"/>
    </source>
</evidence>
<dbReference type="FunFam" id="3.30.200.20:FF:000091">
    <property type="entry name" value="Serine/threonine-protein kinase PLK"/>
    <property type="match status" value="1"/>
</dbReference>
<dbReference type="AlphaFoldDB" id="A0AAD2D7I2"/>
<feature type="domain" description="POLO box" evidence="12">
    <location>
        <begin position="598"/>
        <end position="684"/>
    </location>
</feature>
<name>A0AAD2D7I2_EUPCR</name>
<dbReference type="InterPro" id="IPR033701">
    <property type="entry name" value="POLO_box_1"/>
</dbReference>
<dbReference type="EC" id="2.7.11.21" evidence="9"/>
<evidence type="ECO:0000259" key="11">
    <source>
        <dbReference type="PROSITE" id="PS50011"/>
    </source>
</evidence>
<dbReference type="PROSITE" id="PS00108">
    <property type="entry name" value="PROTEIN_KINASE_ST"/>
    <property type="match status" value="1"/>
</dbReference>
<dbReference type="GO" id="GO:0005634">
    <property type="term" value="C:nucleus"/>
    <property type="evidence" value="ECO:0007669"/>
    <property type="project" value="TreeGrafter"/>
</dbReference>
<evidence type="ECO:0000256" key="7">
    <source>
        <dbReference type="ARBA" id="ARBA00022840"/>
    </source>
</evidence>
<evidence type="ECO:0000256" key="4">
    <source>
        <dbReference type="ARBA" id="ARBA00022737"/>
    </source>
</evidence>
<dbReference type="Gene3D" id="3.30.200.20">
    <property type="entry name" value="Phosphorylase Kinase, domain 1"/>
    <property type="match status" value="1"/>
</dbReference>
<comment type="similarity">
    <text evidence="9">Belongs to the protein kinase superfamily. Ser/Thr protein kinase family. CDC5/Polo subfamily.</text>
</comment>